<feature type="region of interest" description="Disordered" evidence="1">
    <location>
        <begin position="1"/>
        <end position="43"/>
    </location>
</feature>
<evidence type="ECO:0000256" key="1">
    <source>
        <dbReference type="SAM" id="MobiDB-lite"/>
    </source>
</evidence>
<accession>A0A6M3L4U0</accession>
<dbReference type="AlphaFoldDB" id="A0A6M3L4U0"/>
<protein>
    <submittedName>
        <fullName evidence="2">Uncharacterized protein</fullName>
    </submittedName>
</protein>
<evidence type="ECO:0000313" key="2">
    <source>
        <dbReference type="EMBL" id="QJA89600.1"/>
    </source>
</evidence>
<sequence>MAKKDADLKNTIPQDDNDEFQARFGNKLTEKQSHKSPMALISGEESVMGVKDEDEIKSMSEIARGLFNFPADKILSWSRWQPWEIPKIAATIVRSVANSPNRPKNPDGTLKRLSVIYIEATAWLRLAEKGAMRTEAMQALRAPTSDQMTMGADAWRDNP</sequence>
<name>A0A6M3L4U0_9ZZZZ</name>
<reference evidence="2" key="1">
    <citation type="submission" date="2020-03" db="EMBL/GenBank/DDBJ databases">
        <title>The deep terrestrial virosphere.</title>
        <authorList>
            <person name="Holmfeldt K."/>
            <person name="Nilsson E."/>
            <person name="Simone D."/>
            <person name="Lopez-Fernandez M."/>
            <person name="Wu X."/>
            <person name="de Brujin I."/>
            <person name="Lundin D."/>
            <person name="Andersson A."/>
            <person name="Bertilsson S."/>
            <person name="Dopson M."/>
        </authorList>
    </citation>
    <scope>NUCLEOTIDE SEQUENCE</scope>
    <source>
        <strain evidence="2">MM415B02525</strain>
    </source>
</reference>
<gene>
    <name evidence="2" type="ORF">MM415B02525_0002</name>
</gene>
<organism evidence="2">
    <name type="scientific">viral metagenome</name>
    <dbReference type="NCBI Taxonomy" id="1070528"/>
    <lineage>
        <taxon>unclassified sequences</taxon>
        <taxon>metagenomes</taxon>
        <taxon>organismal metagenomes</taxon>
    </lineage>
</organism>
<dbReference type="EMBL" id="MT142856">
    <property type="protein sequence ID" value="QJA89600.1"/>
    <property type="molecule type" value="Genomic_DNA"/>
</dbReference>
<proteinExistence type="predicted"/>